<name>A0A562QR98_9BACI</name>
<organism evidence="2 3">
    <name type="scientific">Halalkalibacter nanhaiisediminis</name>
    <dbReference type="NCBI Taxonomy" id="688079"/>
    <lineage>
        <taxon>Bacteria</taxon>
        <taxon>Bacillati</taxon>
        <taxon>Bacillota</taxon>
        <taxon>Bacilli</taxon>
        <taxon>Bacillales</taxon>
        <taxon>Bacillaceae</taxon>
        <taxon>Halalkalibacter</taxon>
    </lineage>
</organism>
<dbReference type="Pfam" id="PF10388">
    <property type="entry name" value="YkuI_C"/>
    <property type="match status" value="1"/>
</dbReference>
<dbReference type="RefSeq" id="WP_144449326.1">
    <property type="nucleotide sequence ID" value="NZ_VLKZ01000002.1"/>
</dbReference>
<sequence>MDPLDVMMNKDNVTPYFQPIVSADNQLVVGYEVVARMQTDEGPQRLDWFFEDKTIPDEYRLELDDHIQQRALNAFIETDQSAILFFNYDAALLLKDNGETFLSRLESFKDQGLVYRHIVLELKESDIIEQVSEYKHFFTYLQSLGIRIAIDGVGQAGSNLDRIATLKPNIVKVDVAFMEDDALPHLYREVHNSLSMLSRKIGATLLFEGISNFNQLNYAWRNGGRYYQGVYLQPPKPEFVDATCCLDKMKKDFQHFIVFERKKMEAQLTLINEMNARLKMAMKTIHSEDTYDEMIMKVARNCDEYAFRVYVCNADGFQQSSNAEKDLEKKWVLLEEGRFKNWSWRPYFLENIVRMNIEKKGILSDLYTDIERDERIRTYSYPISDNLFLFLDIPYDYLFEQEGLL</sequence>
<evidence type="ECO:0000313" key="3">
    <source>
        <dbReference type="Proteomes" id="UP000315711"/>
    </source>
</evidence>
<dbReference type="EMBL" id="VLKZ01000002">
    <property type="protein sequence ID" value="TWI59254.1"/>
    <property type="molecule type" value="Genomic_DNA"/>
</dbReference>
<feature type="domain" description="EAL" evidence="1">
    <location>
        <begin position="1"/>
        <end position="249"/>
    </location>
</feature>
<dbReference type="Gene3D" id="3.30.450.20">
    <property type="entry name" value="PAS domain"/>
    <property type="match status" value="1"/>
</dbReference>
<dbReference type="PROSITE" id="PS50883">
    <property type="entry name" value="EAL"/>
    <property type="match status" value="1"/>
</dbReference>
<evidence type="ECO:0000313" key="2">
    <source>
        <dbReference type="EMBL" id="TWI59254.1"/>
    </source>
</evidence>
<protein>
    <submittedName>
        <fullName evidence="2">EAL domain-containing protein (Putative c-di-GMP-specific phosphodiesterase class I)</fullName>
    </submittedName>
</protein>
<dbReference type="Gene3D" id="3.20.20.450">
    <property type="entry name" value="EAL domain"/>
    <property type="match status" value="1"/>
</dbReference>
<comment type="caution">
    <text evidence="2">The sequence shown here is derived from an EMBL/GenBank/DDBJ whole genome shotgun (WGS) entry which is preliminary data.</text>
</comment>
<dbReference type="InterPro" id="IPR001633">
    <property type="entry name" value="EAL_dom"/>
</dbReference>
<dbReference type="CDD" id="cd01948">
    <property type="entry name" value="EAL"/>
    <property type="match status" value="1"/>
</dbReference>
<proteinExistence type="predicted"/>
<dbReference type="SUPFAM" id="SSF141868">
    <property type="entry name" value="EAL domain-like"/>
    <property type="match status" value="1"/>
</dbReference>
<dbReference type="Pfam" id="PF00563">
    <property type="entry name" value="EAL"/>
    <property type="match status" value="1"/>
</dbReference>
<dbReference type="InterPro" id="IPR050706">
    <property type="entry name" value="Cyclic-di-GMP_PDE-like"/>
</dbReference>
<dbReference type="InterPro" id="IPR029151">
    <property type="entry name" value="Sensor-like_sf"/>
</dbReference>
<keyword evidence="3" id="KW-1185">Reference proteome</keyword>
<dbReference type="GO" id="GO:0071111">
    <property type="term" value="F:cyclic-guanylate-specific phosphodiesterase activity"/>
    <property type="evidence" value="ECO:0007669"/>
    <property type="project" value="InterPro"/>
</dbReference>
<dbReference type="OrthoDB" id="1673646at2"/>
<reference evidence="2 3" key="1">
    <citation type="journal article" date="2015" name="Stand. Genomic Sci.">
        <title>Genomic Encyclopedia of Bacterial and Archaeal Type Strains, Phase III: the genomes of soil and plant-associated and newly described type strains.</title>
        <authorList>
            <person name="Whitman W.B."/>
            <person name="Woyke T."/>
            <person name="Klenk H.P."/>
            <person name="Zhou Y."/>
            <person name="Lilburn T.G."/>
            <person name="Beck B.J."/>
            <person name="De Vos P."/>
            <person name="Vandamme P."/>
            <person name="Eisen J.A."/>
            <person name="Garrity G."/>
            <person name="Hugenholtz P."/>
            <person name="Kyrpides N.C."/>
        </authorList>
    </citation>
    <scope>NUCLEOTIDE SEQUENCE [LARGE SCALE GENOMIC DNA]</scope>
    <source>
        <strain evidence="2 3">CGMCC 1.10116</strain>
    </source>
</reference>
<accession>A0A562QR98</accession>
<dbReference type="InterPro" id="IPR035919">
    <property type="entry name" value="EAL_sf"/>
</dbReference>
<dbReference type="Proteomes" id="UP000315711">
    <property type="component" value="Unassembled WGS sequence"/>
</dbReference>
<dbReference type="InterPro" id="IPR018842">
    <property type="entry name" value="YkuI_C"/>
</dbReference>
<dbReference type="SMART" id="SM00052">
    <property type="entry name" value="EAL"/>
    <property type="match status" value="1"/>
</dbReference>
<dbReference type="PANTHER" id="PTHR33121:SF82">
    <property type="entry name" value="SIGNAL TRANSDUCTION PROTEIN CONTAINING A EAL DOMAIN"/>
    <property type="match status" value="1"/>
</dbReference>
<dbReference type="SUPFAM" id="SSF103190">
    <property type="entry name" value="Sensory domain-like"/>
    <property type="match status" value="1"/>
</dbReference>
<dbReference type="AlphaFoldDB" id="A0A562QR98"/>
<gene>
    <name evidence="2" type="ORF">IQ10_00969</name>
</gene>
<dbReference type="PANTHER" id="PTHR33121">
    <property type="entry name" value="CYCLIC DI-GMP PHOSPHODIESTERASE PDEF"/>
    <property type="match status" value="1"/>
</dbReference>
<evidence type="ECO:0000259" key="1">
    <source>
        <dbReference type="PROSITE" id="PS50883"/>
    </source>
</evidence>